<organism evidence="2 3">
    <name type="scientific">Orenia metallireducens</name>
    <dbReference type="NCBI Taxonomy" id="1413210"/>
    <lineage>
        <taxon>Bacteria</taxon>
        <taxon>Bacillati</taxon>
        <taxon>Bacillota</taxon>
        <taxon>Clostridia</taxon>
        <taxon>Halanaerobiales</taxon>
        <taxon>Halobacteroidaceae</taxon>
        <taxon>Orenia</taxon>
    </lineage>
</organism>
<evidence type="ECO:0000313" key="3">
    <source>
        <dbReference type="Proteomes" id="UP000219573"/>
    </source>
</evidence>
<proteinExistence type="predicted"/>
<dbReference type="GO" id="GO:0008757">
    <property type="term" value="F:S-adenosylmethionine-dependent methyltransferase activity"/>
    <property type="evidence" value="ECO:0007669"/>
    <property type="project" value="InterPro"/>
</dbReference>
<dbReference type="InterPro" id="IPR013216">
    <property type="entry name" value="Methyltransf_11"/>
</dbReference>
<dbReference type="PANTHER" id="PTHR43460:SF1">
    <property type="entry name" value="METHYLTRANSFERASE TYPE 11 DOMAIN-CONTAINING PROTEIN"/>
    <property type="match status" value="1"/>
</dbReference>
<evidence type="ECO:0000313" key="2">
    <source>
        <dbReference type="EMBL" id="SNY39925.1"/>
    </source>
</evidence>
<protein>
    <submittedName>
        <fullName evidence="2">Methyltransferase domain-containing protein</fullName>
    </submittedName>
</protein>
<dbReference type="EMBL" id="OBDZ01000026">
    <property type="protein sequence ID" value="SNY39925.1"/>
    <property type="molecule type" value="Genomic_DNA"/>
</dbReference>
<dbReference type="PANTHER" id="PTHR43460">
    <property type="entry name" value="METHYLTRANSFERASE"/>
    <property type="match status" value="1"/>
</dbReference>
<feature type="domain" description="Methyltransferase type 11" evidence="1">
    <location>
        <begin position="58"/>
        <end position="141"/>
    </location>
</feature>
<dbReference type="GO" id="GO:0032259">
    <property type="term" value="P:methylation"/>
    <property type="evidence" value="ECO:0007669"/>
    <property type="project" value="UniProtKB-KW"/>
</dbReference>
<dbReference type="OrthoDB" id="9772751at2"/>
<dbReference type="InterPro" id="IPR029063">
    <property type="entry name" value="SAM-dependent_MTases_sf"/>
</dbReference>
<gene>
    <name evidence="2" type="ORF">SAMN06265827_12619</name>
</gene>
<keyword evidence="2" id="KW-0808">Transferase</keyword>
<dbReference type="Gene3D" id="3.40.50.150">
    <property type="entry name" value="Vaccinia Virus protein VP39"/>
    <property type="match status" value="1"/>
</dbReference>
<keyword evidence="2" id="KW-0489">Methyltransferase</keyword>
<dbReference type="AlphaFoldDB" id="A0A285HW44"/>
<sequence length="254" mass="29643">MEKNLKEKFEELILDKNKNFKGWDFSYLEKSGRVREFPLSWNYYNEIMDYCKQASSLLDMGTGGGEFLSSLSFLPEDTSATEGYKLNIKIAKESLEPLGIKVYPVEDDYNLPVESESFDLIINRQSFYVVAEVNRILKEKGYFITQQVGALNHLELNLLLGAENYEFEAWDLKQASKQLLNGGFKLIKMKEDEVKTRFYDIGAIIYHLKAISWQIPDFSVDKYYEQLYSIHQLIEKQGYIDISCHRFLIIAQKK</sequence>
<dbReference type="InterPro" id="IPR052939">
    <property type="entry name" value="23S_rRNA_MeTrnsfrase_RlmA"/>
</dbReference>
<name>A0A285HW44_9FIRM</name>
<reference evidence="3" key="1">
    <citation type="submission" date="2017-09" db="EMBL/GenBank/DDBJ databases">
        <authorList>
            <person name="Varghese N."/>
            <person name="Submissions S."/>
        </authorList>
    </citation>
    <scope>NUCLEOTIDE SEQUENCE [LARGE SCALE GENOMIC DNA]</scope>
    <source>
        <strain evidence="3">MSL47</strain>
    </source>
</reference>
<dbReference type="RefSeq" id="WP_097018930.1">
    <property type="nucleotide sequence ID" value="NZ_OBDZ01000026.1"/>
</dbReference>
<dbReference type="Pfam" id="PF08241">
    <property type="entry name" value="Methyltransf_11"/>
    <property type="match status" value="1"/>
</dbReference>
<keyword evidence="3" id="KW-1185">Reference proteome</keyword>
<evidence type="ECO:0000259" key="1">
    <source>
        <dbReference type="Pfam" id="PF08241"/>
    </source>
</evidence>
<dbReference type="SUPFAM" id="SSF53335">
    <property type="entry name" value="S-adenosyl-L-methionine-dependent methyltransferases"/>
    <property type="match status" value="1"/>
</dbReference>
<dbReference type="Proteomes" id="UP000219573">
    <property type="component" value="Unassembled WGS sequence"/>
</dbReference>
<accession>A0A285HW44</accession>